<dbReference type="eggNOG" id="ENOG5031NF4">
    <property type="taxonomic scope" value="Bacteria"/>
</dbReference>
<accession>A4CCK4</accession>
<sequence length="160" mass="18014">MSFTAQSKTIEEVRSAFIYQLSKFIEFAKPIDKGVQFCFFNDESGPALSLMNRKELLSHNKEIVVNIIKNFSNVTELNLNCNIIYVDDKSFSAVDAQWLSKIDNNIVVIGETVNFLELGGLAALIKEGNKIKLYINRAKLSESQTKIGSRLLALAKFFPE</sequence>
<dbReference type="STRING" id="87626.PTD2_14697"/>
<gene>
    <name evidence="1" type="ORF">PTD2_14697</name>
</gene>
<dbReference type="InterPro" id="IPR025293">
    <property type="entry name" value="YfiR/HmsC-like"/>
</dbReference>
<dbReference type="Pfam" id="PF13689">
    <property type="entry name" value="DUF4154"/>
    <property type="match status" value="1"/>
</dbReference>
<dbReference type="HOGENOM" id="CLU_1650706_0_0_6"/>
<reference evidence="1 2" key="1">
    <citation type="submission" date="2006-02" db="EMBL/GenBank/DDBJ databases">
        <authorList>
            <person name="Moran M.A."/>
            <person name="Kjelleberg S."/>
            <person name="Egan S."/>
            <person name="Saunders N."/>
            <person name="Thomas T."/>
            <person name="Ferriera S."/>
            <person name="Johnson J."/>
            <person name="Kravitz S."/>
            <person name="Halpern A."/>
            <person name="Remington K."/>
            <person name="Beeson K."/>
            <person name="Tran B."/>
            <person name="Rogers Y.-H."/>
            <person name="Friedman R."/>
            <person name="Venter J.C."/>
        </authorList>
    </citation>
    <scope>NUCLEOTIDE SEQUENCE [LARGE SCALE GENOMIC DNA]</scope>
    <source>
        <strain evidence="1 2">D2</strain>
    </source>
</reference>
<proteinExistence type="predicted"/>
<keyword evidence="2" id="KW-1185">Reference proteome</keyword>
<evidence type="ECO:0000313" key="2">
    <source>
        <dbReference type="Proteomes" id="UP000006201"/>
    </source>
</evidence>
<evidence type="ECO:0000313" key="1">
    <source>
        <dbReference type="EMBL" id="EAR27297.1"/>
    </source>
</evidence>
<name>A4CCK4_9GAMM</name>
<dbReference type="EMBL" id="AAOH01000006">
    <property type="protein sequence ID" value="EAR27297.1"/>
    <property type="molecule type" value="Genomic_DNA"/>
</dbReference>
<comment type="caution">
    <text evidence="1">The sequence shown here is derived from an EMBL/GenBank/DDBJ whole genome shotgun (WGS) entry which is preliminary data.</text>
</comment>
<dbReference type="Proteomes" id="UP000006201">
    <property type="component" value="Unassembled WGS sequence"/>
</dbReference>
<organism evidence="1 2">
    <name type="scientific">Pseudoalteromonas tunicata D2</name>
    <dbReference type="NCBI Taxonomy" id="87626"/>
    <lineage>
        <taxon>Bacteria</taxon>
        <taxon>Pseudomonadati</taxon>
        <taxon>Pseudomonadota</taxon>
        <taxon>Gammaproteobacteria</taxon>
        <taxon>Alteromonadales</taxon>
        <taxon>Pseudoalteromonadaceae</taxon>
        <taxon>Pseudoalteromonas</taxon>
    </lineage>
</organism>
<dbReference type="AlphaFoldDB" id="A4CCK4"/>
<protein>
    <submittedName>
        <fullName evidence="1">Uncharacterized protein</fullName>
    </submittedName>
</protein>